<organism evidence="1 2">
    <name type="scientific">Wuchereria bancrofti</name>
    <dbReference type="NCBI Taxonomy" id="6293"/>
    <lineage>
        <taxon>Eukaryota</taxon>
        <taxon>Metazoa</taxon>
        <taxon>Ecdysozoa</taxon>
        <taxon>Nematoda</taxon>
        <taxon>Chromadorea</taxon>
        <taxon>Rhabditida</taxon>
        <taxon>Spirurina</taxon>
        <taxon>Spiruromorpha</taxon>
        <taxon>Filarioidea</taxon>
        <taxon>Onchocercidae</taxon>
        <taxon>Wuchereria</taxon>
    </lineage>
</organism>
<reference evidence="1" key="1">
    <citation type="submission" date="2015-03" db="EMBL/GenBank/DDBJ databases">
        <title>Wuchereria bancrofti Genome Sequencing Papua New Guinea Strain.</title>
        <authorList>
            <person name="Small S.T."/>
            <person name="Serre D."/>
            <person name="Zimmerman P.A."/>
        </authorList>
    </citation>
    <scope>NUCLEOTIDE SEQUENCE [LARGE SCALE GENOMIC DNA]</scope>
    <source>
        <strain evidence="1">pt0022</strain>
    </source>
</reference>
<proteinExistence type="predicted"/>
<dbReference type="AlphaFoldDB" id="A0AAF5Q6U7"/>
<sequence>MEACRSQIPKTDQYNDKKEITVENLDDELNLSKKKLIKAMTGSDIKSAKLLPFIPSLFGVYDYDC</sequence>
<evidence type="ECO:0000313" key="2">
    <source>
        <dbReference type="WBParaSite" id="mrna-Wban_10952"/>
    </source>
</evidence>
<protein>
    <submittedName>
        <fullName evidence="2">Uncharacterized protein</fullName>
    </submittedName>
</protein>
<dbReference type="WBParaSite" id="mrna-Wban_10952">
    <property type="protein sequence ID" value="mrna-Wban_10952"/>
    <property type="gene ID" value="Wban_10952"/>
</dbReference>
<evidence type="ECO:0000313" key="1">
    <source>
        <dbReference type="Proteomes" id="UP000093561"/>
    </source>
</evidence>
<name>A0AAF5Q6U7_WUCBA</name>
<dbReference type="Proteomes" id="UP000093561">
    <property type="component" value="Unassembled WGS sequence"/>
</dbReference>
<reference evidence="1" key="2">
    <citation type="journal article" date="2016" name="Mol. Ecol.">
        <title>Population genomics of the filarial nematode parasite Wuchereria bancrofti from mosquitoes.</title>
        <authorList>
            <person name="Small S.T."/>
            <person name="Reimer L.J."/>
            <person name="Tisch D.J."/>
            <person name="King C.L."/>
            <person name="Christensen B.M."/>
            <person name="Siba P.M."/>
            <person name="Kazura J.W."/>
            <person name="Serre D."/>
            <person name="Zimmerman P.A."/>
        </authorList>
    </citation>
    <scope>NUCLEOTIDE SEQUENCE</scope>
    <source>
        <strain evidence="1">pt0022</strain>
    </source>
</reference>
<accession>A0AAF5Q6U7</accession>
<reference evidence="2" key="3">
    <citation type="submission" date="2024-02" db="UniProtKB">
        <authorList>
            <consortium name="WormBaseParasite"/>
        </authorList>
    </citation>
    <scope>IDENTIFICATION</scope>
    <source>
        <strain evidence="2">pt0022</strain>
    </source>
</reference>